<dbReference type="InterPro" id="IPR057746">
    <property type="entry name" value="CpnT-like_N"/>
</dbReference>
<feature type="compositionally biased region" description="Polar residues" evidence="7">
    <location>
        <begin position="484"/>
        <end position="493"/>
    </location>
</feature>
<feature type="compositionally biased region" description="Low complexity" evidence="7">
    <location>
        <begin position="341"/>
        <end position="376"/>
    </location>
</feature>
<evidence type="ECO:0000256" key="8">
    <source>
        <dbReference type="SAM" id="Phobius"/>
    </source>
</evidence>
<dbReference type="Pfam" id="PF04607">
    <property type="entry name" value="RelA_SpoT"/>
    <property type="match status" value="1"/>
</dbReference>
<reference evidence="11" key="1">
    <citation type="journal article" date="2019" name="Int. J. Syst. Evol. Microbiol.">
        <title>The Global Catalogue of Microorganisms (GCM) 10K type strain sequencing project: providing services to taxonomists for standard genome sequencing and annotation.</title>
        <authorList>
            <consortium name="The Broad Institute Genomics Platform"/>
            <consortium name="The Broad Institute Genome Sequencing Center for Infectious Disease"/>
            <person name="Wu L."/>
            <person name="Ma J."/>
        </authorList>
    </citation>
    <scope>NUCLEOTIDE SEQUENCE [LARGE SCALE GENOMIC DNA]</scope>
    <source>
        <strain evidence="11">CGMCC 4.7643</strain>
    </source>
</reference>
<dbReference type="SUPFAM" id="SSF56399">
    <property type="entry name" value="ADP-ribosylation"/>
    <property type="match status" value="2"/>
</dbReference>
<feature type="compositionally biased region" description="Polar residues" evidence="7">
    <location>
        <begin position="527"/>
        <end position="540"/>
    </location>
</feature>
<dbReference type="EMBL" id="JBHUKU010000011">
    <property type="protein sequence ID" value="MFD2461124.1"/>
    <property type="molecule type" value="Genomic_DNA"/>
</dbReference>
<feature type="compositionally biased region" description="Basic and acidic residues" evidence="7">
    <location>
        <begin position="2261"/>
        <end position="2295"/>
    </location>
</feature>
<dbReference type="InterPro" id="IPR028908">
    <property type="entry name" value="Tox-PL_dom"/>
</dbReference>
<evidence type="ECO:0000256" key="1">
    <source>
        <dbReference type="ARBA" id="ARBA00009558"/>
    </source>
</evidence>
<feature type="compositionally biased region" description="Polar residues" evidence="7">
    <location>
        <begin position="419"/>
        <end position="437"/>
    </location>
</feature>
<feature type="region of interest" description="Disordered" evidence="7">
    <location>
        <begin position="2157"/>
        <end position="2295"/>
    </location>
</feature>
<feature type="compositionally biased region" description="Gly residues" evidence="7">
    <location>
        <begin position="328"/>
        <end position="340"/>
    </location>
</feature>
<feature type="compositionally biased region" description="Polar residues" evidence="7">
    <location>
        <begin position="456"/>
        <end position="465"/>
    </location>
</feature>
<feature type="compositionally biased region" description="Basic and acidic residues" evidence="7">
    <location>
        <begin position="1661"/>
        <end position="1680"/>
    </location>
</feature>
<feature type="compositionally biased region" description="Basic and acidic residues" evidence="7">
    <location>
        <begin position="1872"/>
        <end position="1900"/>
    </location>
</feature>
<feature type="compositionally biased region" description="Basic and acidic residues" evidence="7">
    <location>
        <begin position="1371"/>
        <end position="1385"/>
    </location>
</feature>
<proteinExistence type="inferred from homology"/>
<dbReference type="Pfam" id="PF01129">
    <property type="entry name" value="ART"/>
    <property type="match status" value="1"/>
</dbReference>
<feature type="transmembrane region" description="Helical" evidence="8">
    <location>
        <begin position="108"/>
        <end position="132"/>
    </location>
</feature>
<dbReference type="InterPro" id="IPR007685">
    <property type="entry name" value="RelA_SpoT"/>
</dbReference>
<keyword evidence="11" id="KW-1185">Reference proteome</keyword>
<dbReference type="SUPFAM" id="SSF81301">
    <property type="entry name" value="Nucleotidyltransferase"/>
    <property type="match status" value="1"/>
</dbReference>
<dbReference type="SMART" id="SM00954">
    <property type="entry name" value="RelA_SpoT"/>
    <property type="match status" value="1"/>
</dbReference>
<evidence type="ECO:0000313" key="11">
    <source>
        <dbReference type="Proteomes" id="UP001597419"/>
    </source>
</evidence>
<keyword evidence="4" id="KW-0808">Transferase</keyword>
<accession>A0ABW5GJZ9</accession>
<feature type="region of interest" description="Disordered" evidence="7">
    <location>
        <begin position="1301"/>
        <end position="1343"/>
    </location>
</feature>
<name>A0ABW5GJZ9_9PSEU</name>
<feature type="compositionally biased region" description="Low complexity" evidence="7">
    <location>
        <begin position="543"/>
        <end position="584"/>
    </location>
</feature>
<feature type="compositionally biased region" description="Polar residues" evidence="7">
    <location>
        <begin position="2168"/>
        <end position="2182"/>
    </location>
</feature>
<dbReference type="Pfam" id="PF25547">
    <property type="entry name" value="WXG100_2"/>
    <property type="match status" value="1"/>
</dbReference>
<evidence type="ECO:0000256" key="3">
    <source>
        <dbReference type="ARBA" id="ARBA00022676"/>
    </source>
</evidence>
<comment type="similarity">
    <text evidence="1">Belongs to the Arg-specific ADP-ribosyltransferase family.</text>
</comment>
<feature type="region of interest" description="Disordered" evidence="7">
    <location>
        <begin position="1460"/>
        <end position="1481"/>
    </location>
</feature>
<feature type="compositionally biased region" description="Pro residues" evidence="7">
    <location>
        <begin position="660"/>
        <end position="676"/>
    </location>
</feature>
<feature type="compositionally biased region" description="Low complexity" evidence="7">
    <location>
        <begin position="1923"/>
        <end position="1935"/>
    </location>
</feature>
<keyword evidence="8" id="KW-0812">Transmembrane</keyword>
<feature type="compositionally biased region" description="Polar residues" evidence="7">
    <location>
        <begin position="1470"/>
        <end position="1479"/>
    </location>
</feature>
<feature type="region of interest" description="Disordered" evidence="7">
    <location>
        <begin position="1569"/>
        <end position="1680"/>
    </location>
</feature>
<dbReference type="Gene3D" id="3.90.176.10">
    <property type="entry name" value="Toxin ADP-ribosyltransferase, Chain A, domain 1"/>
    <property type="match status" value="2"/>
</dbReference>
<feature type="compositionally biased region" description="Basic and acidic residues" evidence="7">
    <location>
        <begin position="467"/>
        <end position="479"/>
    </location>
</feature>
<evidence type="ECO:0000256" key="2">
    <source>
        <dbReference type="ARBA" id="ARBA00012031"/>
    </source>
</evidence>
<feature type="compositionally biased region" description="Pro residues" evidence="7">
    <location>
        <begin position="779"/>
        <end position="811"/>
    </location>
</feature>
<comment type="catalytic activity">
    <reaction evidence="6">
        <text>L-arginyl-[protein] + NAD(+) = N(omega)-(ADP-D-ribosyl)-L-arginyl-[protein] + nicotinamide + H(+)</text>
        <dbReference type="Rhea" id="RHEA:19149"/>
        <dbReference type="Rhea" id="RHEA-COMP:10532"/>
        <dbReference type="Rhea" id="RHEA-COMP:15087"/>
        <dbReference type="ChEBI" id="CHEBI:15378"/>
        <dbReference type="ChEBI" id="CHEBI:17154"/>
        <dbReference type="ChEBI" id="CHEBI:29965"/>
        <dbReference type="ChEBI" id="CHEBI:57540"/>
        <dbReference type="ChEBI" id="CHEBI:142554"/>
        <dbReference type="EC" id="2.4.2.31"/>
    </reaction>
</comment>
<feature type="region of interest" description="Disordered" evidence="7">
    <location>
        <begin position="1872"/>
        <end position="1985"/>
    </location>
</feature>
<dbReference type="EC" id="2.4.2.31" evidence="2"/>
<comment type="caution">
    <text evidence="10">The sequence shown here is derived from an EMBL/GenBank/DDBJ whole genome shotgun (WGS) entry which is preliminary data.</text>
</comment>
<feature type="compositionally biased region" description="Basic and acidic residues" evidence="7">
    <location>
        <begin position="994"/>
        <end position="1078"/>
    </location>
</feature>
<dbReference type="Gene3D" id="3.30.460.10">
    <property type="entry name" value="Beta Polymerase, domain 2"/>
    <property type="match status" value="1"/>
</dbReference>
<dbReference type="PANTHER" id="PTHR48125:SF10">
    <property type="entry name" value="OS12G0136300 PROTEIN"/>
    <property type="match status" value="1"/>
</dbReference>
<keyword evidence="8" id="KW-1133">Transmembrane helix</keyword>
<feature type="compositionally biased region" description="Basic and acidic residues" evidence="7">
    <location>
        <begin position="1585"/>
        <end position="1599"/>
    </location>
</feature>
<dbReference type="PROSITE" id="PS51996">
    <property type="entry name" value="TR_MART"/>
    <property type="match status" value="2"/>
</dbReference>
<feature type="compositionally biased region" description="Pro residues" evidence="7">
    <location>
        <begin position="860"/>
        <end position="870"/>
    </location>
</feature>
<dbReference type="RefSeq" id="WP_345405644.1">
    <property type="nucleotide sequence ID" value="NZ_BAABHG010000018.1"/>
</dbReference>
<dbReference type="Proteomes" id="UP001597419">
    <property type="component" value="Unassembled WGS sequence"/>
</dbReference>
<keyword evidence="3" id="KW-0328">Glycosyltransferase</keyword>
<feature type="compositionally biased region" description="Pro residues" evidence="7">
    <location>
        <begin position="749"/>
        <end position="771"/>
    </location>
</feature>
<evidence type="ECO:0000256" key="5">
    <source>
        <dbReference type="ARBA" id="ARBA00022695"/>
    </source>
</evidence>
<gene>
    <name evidence="10" type="ORF">ACFSYJ_21135</name>
</gene>
<feature type="compositionally biased region" description="Basic and acidic residues" evidence="7">
    <location>
        <begin position="1609"/>
        <end position="1643"/>
    </location>
</feature>
<feature type="compositionally biased region" description="Pro residues" evidence="7">
    <location>
        <begin position="699"/>
        <end position="731"/>
    </location>
</feature>
<keyword evidence="8" id="KW-0472">Membrane</keyword>
<feature type="domain" description="RelA/SpoT" evidence="9">
    <location>
        <begin position="2467"/>
        <end position="2575"/>
    </location>
</feature>
<feature type="compositionally biased region" description="Pro residues" evidence="7">
    <location>
        <begin position="827"/>
        <end position="852"/>
    </location>
</feature>
<feature type="compositionally biased region" description="Basic and acidic residues" evidence="7">
    <location>
        <begin position="1966"/>
        <end position="1978"/>
    </location>
</feature>
<organism evidence="10 11">
    <name type="scientific">Amycolatopsis samaneae</name>
    <dbReference type="NCBI Taxonomy" id="664691"/>
    <lineage>
        <taxon>Bacteria</taxon>
        <taxon>Bacillati</taxon>
        <taxon>Actinomycetota</taxon>
        <taxon>Actinomycetes</taxon>
        <taxon>Pseudonocardiales</taxon>
        <taxon>Pseudonocardiaceae</taxon>
        <taxon>Amycolatopsis</taxon>
    </lineage>
</organism>
<evidence type="ECO:0000256" key="7">
    <source>
        <dbReference type="SAM" id="MobiDB-lite"/>
    </source>
</evidence>
<protein>
    <recommendedName>
        <fullName evidence="2">NAD(+)--protein-arginine ADP-ribosyltransferase</fullName>
        <ecNumber evidence="2">2.4.2.31</ecNumber>
    </recommendedName>
</protein>
<feature type="compositionally biased region" description="Gly residues" evidence="7">
    <location>
        <begin position="585"/>
        <end position="617"/>
    </location>
</feature>
<dbReference type="InterPro" id="IPR000768">
    <property type="entry name" value="ART"/>
</dbReference>
<evidence type="ECO:0000256" key="4">
    <source>
        <dbReference type="ARBA" id="ARBA00022679"/>
    </source>
</evidence>
<evidence type="ECO:0000259" key="9">
    <source>
        <dbReference type="SMART" id="SM00954"/>
    </source>
</evidence>
<sequence length="2626" mass="282495">MEMPDAVKWLLPIVVGESWPEGDEDKLRALRDAWHNASNAIPQASQIGTTAASGVLNDWSGDGAQAFGEQWKKFVEGDEAYFKNLTEACKALGDSCDQTALDVEYTKYMIIISLIILAAQIAAMIASAAVTFGGSTAGIAPAQIATRMTVQMLFRQLMQKLAQQGFKKLAKELLEKFLKQGLKKIGKEVLKNEAMNLGMDAGIQGLQMAKGDRKEWDWNKTKDSAISGAVGGVVGAASGSIGRGATEGLSHSAGGQVADAAMRAGARGAVEGVAQTVGQAAVTGKLGELTPDQLLHGATSGAVGGAAGGAKEQIGHIKEANVPHAEPSGGGHSGNSGDDGGSSNRTGSEPSSRSSESEPSSRTTDSEPSSRSTESSSRSESEPSSRSSESEPSSRSSEPSQHSEATPSGEQSRAHEQAPSHSSENNGPAEQQSHQPAQSTQDGGQGQHHTGEQQRAPETQHTAETQHAPESRAAEHTEAPRQAPETQHTTETPRQAETPSAPASQQPSDPAPAHQGGDTPAHRPADTGTSTSSDHVQQTEHPAAPQEAARSAAAQTTDGPAQQQAPATQQPQANQPAGGSAPPMSGGGMSGGMGGGGGGSHSSSGGSSGGSSSGGYGMAPPPSGGFPPGGHTPEPGRRPQDNVTAAGYTGGQPEGFPGQGQPPTPPQAPPPPPPGNFGPQPGGMPPAGGMPPGGGMPPQGAPRPPGPPPGGPRPNQPPPMPPRGGPGFPPGDPRRGPEQFGGRPGQPQGGPPRPPGPPGPPGHPQGGPPGRGPGGHPGQPRPGGPMGPGGPGPHPGGRPPMPPPPGRPPMGPSNGDPRFGPHQGRPPGMPPQGPGPRPPQPFVPEQPRPGQPPHGHAPTHQPPGTPQPPRAPHEQPRPVEQPRPMDQRPSERAPGQPTGEPPRPRERVPEQQPNGQQAPRQEMPGERAPEQHTPGQRPQHENAPAPEHAPREQHTPGEPPRAQTPEQHPLGERTPEQQPPHENAPAREQTSHTPAEEPRETPAQPRDKAPAEEHAPREQTPEEHTPAPEPRDHTPEHESPAPHDEQPVGEEHTPGPHDEGHPPVDESYLHDPEFRSHDPADLDRIVETQLEQGHVDAKTGELRHEQVRRDALALRDKNFPHMSDAGAIAVHSYTRIEMVHPLTHAQRVGGEALGDLTPQARAVTSGLNEMPEHVGTVSRMVNFNGHPGRMEAFLANYAEGRVVTEPAFLSTSKIDAEHPRSKFAGEVEMRIESKTGRDVSKLAALEHEREVVMKPGSQLLVHGVEMGRGHPNHPEYTHRNPDGSINNEPKWVVHAEEVAPGDPRHLGTEEAQRQIEDRRERNVADEERFQREQEAEERKFEEEHPELFKNNIKDIFKVFGGGDEDLPGGHPEPEPRREPAKHEPEGGWSELAKPLEPGGEPVIHHDSVETPQQEARLLRDNLRGIEEVNTRHYYAENALENGYRTNSAESMVAYERRMNGEPGEAAPSTDGMSHQQSLEHVSERLGGRWSEQNDFGGIARELGERPVGARTAVAFEHHVPGDPHAPADSPAAHPHVESRIVAAVKTEHGVVFADPRSGRLAELPHDATGIKAMPLGGGEAPTPHHTTETHAAPEHRATTEEPGPSTKDNTAERPAHEQPAHDRTDEHGEPERSTAGEPRHEPEPPSSVIAERLGQGPEAPPRTEDYLFDPEHRATDADHRSIREAVGTPRIYDQIVENALSRRDAHESLRHLSDEGAIAVHGYTRGEYAYHVNEANRSGPGHPGFELAQHNSRAIVDGLNQLPDHVGEVVRGINVQGDARLAKLTADHYVVGETTVETTFTSASIKTDEFASSKFGDDVELHIQSKTGKDISALAENPGERESLSKPGTQLHVHSKELVVTPEGRRKWVIHAEEVTPGDPRHLGPEDARQKMAERRERFAQEAPEYAQRRQSALMDKLGGPVEAPETPAKPAAPESISDRLDGNAHETGYGEDSTPHSGEQGGEPQPDHDGATTHEPPDFSTMARATNPPYEAAIHADTASPEQRAAYVRERHPHLGEVNPGFHEPGALENGYMSNCTRTPEAYWDRLHGGDAVADPIPFGEMDSRGTLDHIEERFGQKFGERADYDAVIREMRDMPEDHHAVVAVKYEDANGVERGHVAMVVHTRDGVAFVDPQSGDLMNLPRPPRDIRLMHVGVPHPEGAVHHTPATASHEQPQHTQPSHEQAPKEPVAAQEPATPKPDRPVDPRIAFAKPPEAPVDPRIAYARDGAGHGVDVRPSRIGPDGRPVPSFAEHVPAAPEHVAGHREHGGYGMSERPHEEHAGSQEHADPHAREEAQRYLDRPEVEAALHDHASADYIRAHLAEHPELLHILQDPGNEYLTRSLLNNPKTIASLMQHPEAIPILGEAIHQVHERGYDVISDVHDHGPEPAPLTTEQHELAQRVTETVVDALPEERHHASFERHRMRETGYDEEWVATERAKWPENQAKLNAIADRIAAENDGHAGYRTEPKDDDRALAKIRGKYKGDASRLTDLVGAKVQFDTVADAYAALARLQEDPSLKIVKFDDRFASRQESGYGDLQLNVRLDNGHVAELRLHLTHMDVVADYEHALYEVRRDFETLSEQEGRGKRLTPEEAMLDAALTEQAQIRFTEALKKGLPPVTGEEGA</sequence>
<dbReference type="InterPro" id="IPR043519">
    <property type="entry name" value="NT_sf"/>
</dbReference>
<dbReference type="PANTHER" id="PTHR48125">
    <property type="entry name" value="LP07818P1"/>
    <property type="match status" value="1"/>
</dbReference>
<dbReference type="CDD" id="cd05399">
    <property type="entry name" value="NT_Rel-Spo_like"/>
    <property type="match status" value="1"/>
</dbReference>
<dbReference type="Pfam" id="PF15644">
    <property type="entry name" value="Gln_amidase"/>
    <property type="match status" value="2"/>
</dbReference>
<feature type="region of interest" description="Disordered" evidence="7">
    <location>
        <begin position="1358"/>
        <end position="1413"/>
    </location>
</feature>
<keyword evidence="5" id="KW-0548">Nucleotidyltransferase</keyword>
<feature type="compositionally biased region" description="Low complexity" evidence="7">
    <location>
        <begin position="384"/>
        <end position="400"/>
    </location>
</feature>
<evidence type="ECO:0000256" key="6">
    <source>
        <dbReference type="ARBA" id="ARBA00047597"/>
    </source>
</evidence>
<feature type="region of interest" description="Disordered" evidence="7">
    <location>
        <begin position="322"/>
        <end position="1078"/>
    </location>
</feature>
<feature type="compositionally biased region" description="Polar residues" evidence="7">
    <location>
        <begin position="402"/>
        <end position="411"/>
    </location>
</feature>
<evidence type="ECO:0000313" key="10">
    <source>
        <dbReference type="EMBL" id="MFD2461124.1"/>
    </source>
</evidence>
<feature type="compositionally biased region" description="Low complexity" evidence="7">
    <location>
        <begin position="495"/>
        <end position="513"/>
    </location>
</feature>